<dbReference type="OrthoDB" id="26212at2"/>
<feature type="domain" description="Helix-turn-helix" evidence="1">
    <location>
        <begin position="73"/>
        <end position="122"/>
    </location>
</feature>
<protein>
    <submittedName>
        <fullName evidence="2">DNA binding domain protein, excisionase family</fullName>
    </submittedName>
</protein>
<gene>
    <name evidence="2" type="ordered locus">Celgi_0519</name>
</gene>
<dbReference type="Proteomes" id="UP000000485">
    <property type="component" value="Chromosome"/>
</dbReference>
<evidence type="ECO:0000313" key="3">
    <source>
        <dbReference type="Proteomes" id="UP000000485"/>
    </source>
</evidence>
<dbReference type="InterPro" id="IPR041657">
    <property type="entry name" value="HTH_17"/>
</dbReference>
<dbReference type="InterPro" id="IPR009061">
    <property type="entry name" value="DNA-bd_dom_put_sf"/>
</dbReference>
<dbReference type="RefSeq" id="WP_013882566.1">
    <property type="nucleotide sequence ID" value="NC_015671.1"/>
</dbReference>
<dbReference type="AlphaFoldDB" id="F8A626"/>
<keyword evidence="3" id="KW-1185">Reference proteome</keyword>
<evidence type="ECO:0000313" key="2">
    <source>
        <dbReference type="EMBL" id="AEI11041.1"/>
    </source>
</evidence>
<dbReference type="SUPFAM" id="SSF46955">
    <property type="entry name" value="Putative DNA-binding domain"/>
    <property type="match status" value="1"/>
</dbReference>
<dbReference type="InterPro" id="IPR010093">
    <property type="entry name" value="SinI_DNA-bd"/>
</dbReference>
<dbReference type="KEGG" id="cga:Celgi_0519"/>
<dbReference type="EMBL" id="CP002665">
    <property type="protein sequence ID" value="AEI11041.1"/>
    <property type="molecule type" value="Genomic_DNA"/>
</dbReference>
<sequence length="163" mass="18033">MSVTTPHPITLPADDLELVGELTRMLQQPSATLRGPDGSEVVLPVEVHDVLVQVLEAMQRGQAIMVAPVATRLTTSQAAELLGISRPTLVKLLENHEIPFEKTTRHRRVRLDDVLAYRDRRRVERRSVLDEMTRQAVEDGLYDDSAADYADALKAARKDGAGA</sequence>
<dbReference type="eggNOG" id="COG3311">
    <property type="taxonomic scope" value="Bacteria"/>
</dbReference>
<evidence type="ECO:0000259" key="1">
    <source>
        <dbReference type="Pfam" id="PF12728"/>
    </source>
</evidence>
<proteinExistence type="predicted"/>
<organism evidence="2 3">
    <name type="scientific">Cellulomonas gilvus (strain ATCC 13127 / NRRL B-14078)</name>
    <name type="common">Cellvibrio gilvus</name>
    <dbReference type="NCBI Taxonomy" id="593907"/>
    <lineage>
        <taxon>Bacteria</taxon>
        <taxon>Bacillati</taxon>
        <taxon>Actinomycetota</taxon>
        <taxon>Actinomycetes</taxon>
        <taxon>Micrococcales</taxon>
        <taxon>Cellulomonadaceae</taxon>
        <taxon>Cellulomonas</taxon>
    </lineage>
</organism>
<dbReference type="STRING" id="593907.Celgi_0519"/>
<reference evidence="3" key="1">
    <citation type="submission" date="2011-04" db="EMBL/GenBank/DDBJ databases">
        <title>Complete sequence of Cellvibrio gilvus ATCC 13127.</title>
        <authorList>
            <person name="Lucas S."/>
            <person name="Han J."/>
            <person name="Lapidus A."/>
            <person name="Cheng J.-F."/>
            <person name="Goodwin L."/>
            <person name="Pitluck S."/>
            <person name="Peters L."/>
            <person name="Munk A."/>
            <person name="Detter J.C."/>
            <person name="Han C."/>
            <person name="Tapia R."/>
            <person name="Land M."/>
            <person name="Hauser L."/>
            <person name="Kyrpides N."/>
            <person name="Ivanova N."/>
            <person name="Ovchinnikova G."/>
            <person name="Pagani I."/>
            <person name="Mead D."/>
            <person name="Brumm P."/>
            <person name="Woyke T."/>
        </authorList>
    </citation>
    <scope>NUCLEOTIDE SEQUENCE [LARGE SCALE GENOMIC DNA]</scope>
    <source>
        <strain evidence="3">ATCC 13127 / NRRL B-14078</strain>
    </source>
</reference>
<accession>F8A626</accession>
<dbReference type="NCBIfam" id="TIGR01764">
    <property type="entry name" value="excise"/>
    <property type="match status" value="1"/>
</dbReference>
<name>F8A626_CELGA</name>
<dbReference type="Pfam" id="PF12728">
    <property type="entry name" value="HTH_17"/>
    <property type="match status" value="1"/>
</dbReference>
<dbReference type="HOGENOM" id="CLU_106726_2_0_11"/>
<dbReference type="GO" id="GO:0003677">
    <property type="term" value="F:DNA binding"/>
    <property type="evidence" value="ECO:0007669"/>
    <property type="project" value="InterPro"/>
</dbReference>